<organism evidence="3 4">
    <name type="scientific">Rarispira pelagica</name>
    <dbReference type="NCBI Taxonomy" id="3141764"/>
    <lineage>
        <taxon>Bacteria</taxon>
        <taxon>Pseudomonadati</taxon>
        <taxon>Spirochaetota</taxon>
        <taxon>Spirochaetia</taxon>
        <taxon>Winmispirales</taxon>
        <taxon>Winmispiraceae</taxon>
        <taxon>Rarispira</taxon>
    </lineage>
</organism>
<keyword evidence="4" id="KW-1185">Reference proteome</keyword>
<dbReference type="Pfam" id="PF26342">
    <property type="entry name" value="TP_1001_2nd"/>
    <property type="match status" value="1"/>
</dbReference>
<dbReference type="EMBL" id="JBCHKQ010000001">
    <property type="protein sequence ID" value="MEM5947363.1"/>
    <property type="molecule type" value="Genomic_DNA"/>
</dbReference>
<comment type="caution">
    <text evidence="3">The sequence shown here is derived from an EMBL/GenBank/DDBJ whole genome shotgun (WGS) entry which is preliminary data.</text>
</comment>
<dbReference type="RefSeq" id="WP_420068812.1">
    <property type="nucleotide sequence ID" value="NZ_JBCHKQ010000001.1"/>
</dbReference>
<dbReference type="InterPro" id="IPR058683">
    <property type="entry name" value="TP_1001-like_C"/>
</dbReference>
<feature type="region of interest" description="Disordered" evidence="1">
    <location>
        <begin position="156"/>
        <end position="177"/>
    </location>
</feature>
<evidence type="ECO:0000256" key="1">
    <source>
        <dbReference type="SAM" id="MobiDB-lite"/>
    </source>
</evidence>
<protein>
    <recommendedName>
        <fullName evidence="2">TP-1001-like C-terminal domain-containing protein</fullName>
    </recommendedName>
</protein>
<reference evidence="3 4" key="1">
    <citation type="submission" date="2024-03" db="EMBL/GenBank/DDBJ databases">
        <title>Ignisphaera cupida sp. nov., a hyperthermophilic hydrolytic archaeon from a hot spring of Kamchatka, and proposal of Ignisphaeraceae fam. nov.</title>
        <authorList>
            <person name="Podosokorskaya O.A."/>
            <person name="Elcheninov A.G."/>
            <person name="Maltseva A.I."/>
            <person name="Zayulina K.S."/>
            <person name="Novikov A."/>
            <person name="Merkel A.Y."/>
        </authorList>
    </citation>
    <scope>NUCLEOTIDE SEQUENCE [LARGE SCALE GENOMIC DNA]</scope>
    <source>
        <strain evidence="3 4">38H-sp</strain>
    </source>
</reference>
<accession>A0ABU9U9M4</accession>
<feature type="compositionally biased region" description="Basic and acidic residues" evidence="1">
    <location>
        <begin position="156"/>
        <end position="166"/>
    </location>
</feature>
<dbReference type="Proteomes" id="UP001466331">
    <property type="component" value="Unassembled WGS sequence"/>
</dbReference>
<evidence type="ECO:0000313" key="4">
    <source>
        <dbReference type="Proteomes" id="UP001466331"/>
    </source>
</evidence>
<proteinExistence type="predicted"/>
<evidence type="ECO:0000313" key="3">
    <source>
        <dbReference type="EMBL" id="MEM5947363.1"/>
    </source>
</evidence>
<name>A0ABU9U9M4_9SPIR</name>
<gene>
    <name evidence="3" type="ORF">WKV44_02290</name>
</gene>
<sequence>MIPPTIADYAMSGENTGYILFSEPVIANKENLMCNDGFSIKNITITDSKLEFQLDGKVEPGKRLSVDGEITDKSGNHLSFLLFFYGFNPNIPHILINEFTTQGSSSHPDCVELFLLSAGNIGGIVLYEGTDSDWDQRFIFPSLYLEAGSFVVLHTKPDGTTEEKNETTAPDVSGGKDASSGGWDFWLSGGKGLSGNNGVISLYTRVGGELLDAVVYSTGTSSRYQGFGTKKIFDRAQEIFKLGGWESTEEILLPEFCIDPDPSTSTRSINRASVPVDTNSKLDWHIVPTSQSSFGSVNSDEVY</sequence>
<evidence type="ECO:0000259" key="2">
    <source>
        <dbReference type="Pfam" id="PF26342"/>
    </source>
</evidence>
<feature type="domain" description="TP-1001-like C-terminal" evidence="2">
    <location>
        <begin position="92"/>
        <end position="286"/>
    </location>
</feature>